<accession>A0A1I6LYU9</accession>
<dbReference type="AlphaFoldDB" id="A0A1I6LYU9"/>
<evidence type="ECO:0000313" key="2">
    <source>
        <dbReference type="Proteomes" id="UP000198926"/>
    </source>
</evidence>
<dbReference type="EMBL" id="FOZM01000001">
    <property type="protein sequence ID" value="SFS08585.1"/>
    <property type="molecule type" value="Genomic_DNA"/>
</dbReference>
<dbReference type="RefSeq" id="WP_242649762.1">
    <property type="nucleotide sequence ID" value="NZ_FOZM01000001.1"/>
</dbReference>
<evidence type="ECO:0000313" key="1">
    <source>
        <dbReference type="EMBL" id="SFS08585.1"/>
    </source>
</evidence>
<organism evidence="1 2">
    <name type="scientific">Yoonia litorea</name>
    <dbReference type="NCBI Taxonomy" id="1123755"/>
    <lineage>
        <taxon>Bacteria</taxon>
        <taxon>Pseudomonadati</taxon>
        <taxon>Pseudomonadota</taxon>
        <taxon>Alphaproteobacteria</taxon>
        <taxon>Rhodobacterales</taxon>
        <taxon>Paracoccaceae</taxon>
        <taxon>Yoonia</taxon>
    </lineage>
</organism>
<protein>
    <submittedName>
        <fullName evidence="1">Uncharacterized protein</fullName>
    </submittedName>
</protein>
<gene>
    <name evidence="1" type="ORF">SAMN05444714_1034</name>
</gene>
<dbReference type="STRING" id="1123755.SAMN05444714_1034"/>
<keyword evidence="2" id="KW-1185">Reference proteome</keyword>
<dbReference type="Proteomes" id="UP000198926">
    <property type="component" value="Unassembled WGS sequence"/>
</dbReference>
<proteinExistence type="predicted"/>
<reference evidence="1 2" key="1">
    <citation type="submission" date="2016-10" db="EMBL/GenBank/DDBJ databases">
        <authorList>
            <person name="de Groot N.N."/>
        </authorList>
    </citation>
    <scope>NUCLEOTIDE SEQUENCE [LARGE SCALE GENOMIC DNA]</scope>
    <source>
        <strain evidence="1 2">DSM 29433</strain>
    </source>
</reference>
<name>A0A1I6LYU9_9RHOB</name>
<sequence>MWHRISDIWAHHKLGVVVLICVLCLTGVFGVRTASQIIYWSNPAKLEQPLQDWMTPRYVARSYEVPPAVVLEALGLTGGGVPRRASLETLALETGLTLEQMQMRVDAAVASYRADRS</sequence>